<comment type="similarity">
    <text evidence="2">Belongs to the resistance-nodulation-cell division (RND) (TC 2.A.6) family.</text>
</comment>
<feature type="transmembrane region" description="Helical" evidence="8">
    <location>
        <begin position="519"/>
        <end position="545"/>
    </location>
</feature>
<dbReference type="Proteomes" id="UP000222916">
    <property type="component" value="Chromosome"/>
</dbReference>
<sequence length="1046" mass="114357">MITSIIRWSIGNRFLVLLLSVLLTAWGIWSVKQTPVDALPDLSDVQVIIKTSYPGQAPQVVEDQVTYPLTTAMLAVPGATTVRGYSFFGDSFVYVLFDDNTDLYWARARVLEYLSQVAPNLPSSARPQLGPDATGVGWVYQYALIDRTGKHDLSELTSLQNWFLKYELQTVEGVSEVATVGGMVRQYQVRVDPNKLRAYGVPLSLIQTAIEQGNQETGASVIEMAEAEYMVRSNGYLKNVSDLKNIPLGTNVRGAPLLLGDVADVVTGPQVRRGIAELNGEGEVVGGIIVMRYGENAQHTIDGVKTRLDELKSSLPDGVEIITVYDRSDLIQRAIDNLSGKLLEEFIVVVLVCLAFLFHLRSSLVVIITLPIAILVAFIIMNIQGVNANIMSLGGIAIAIGAMVDGAIVMIENVHKHMEQTPLTNENRWKVIGEASAEVGPAIFFSLLIITMSFLPVFALEAQEGRMFAPLAYTKTYAMAAAAALAITLVPVVMGYFIRGKVLAEQANPINRWLSQGYIPLLKCVLAWPKVTLTLAFIVTVVGFLPLKYLGSEFIPPLDEGDLMYMPTTATNISVGKTREILQQTDKLIRTVPEVKNVFGKAGRADSATDPADLVMMETTIQLKPQSEWRPGMTPEKLREELDSLIQFPGLTNAWVPPIKTRTDMLATGIKTPVGIKIAGPDLKVIQKIGQQLEKIVGSVEGASSVYAERVAGGRYVKVDIDRLKAARYGLNIADVQAVLATAVGGMDVGQTIEGRERYPINIRYPQSYRDSVASLELLPLITPKGERIALADVARIYISDEAPMLRSENARLNGWVYVDISNRDIGSFVADAKKMVGEQLVLPAGYSITWSGQYEYMERAKARLTYVVPLTVAIIVLLLYLAFRRVQEVLLILTTLPLAVVGGIWYVWLAGFNMSVAVGVGFIALAGVAVETGVLMLIYLNHAWDDLVKNDKLDNAGLHGAVIHGAAMRLRPKMMTVVTIIAGLLPIMWSHGTGSEVMQRIAAPMIGGMVSALVLTLLVLPAAFYLWRRRTLKSITNTTGVDMPE</sequence>
<feature type="transmembrane region" description="Helical" evidence="8">
    <location>
        <begin position="338"/>
        <end position="357"/>
    </location>
</feature>
<dbReference type="Pfam" id="PF00873">
    <property type="entry name" value="ACR_tran"/>
    <property type="match status" value="1"/>
</dbReference>
<dbReference type="Gene3D" id="1.20.1640.10">
    <property type="entry name" value="Multidrug efflux transporter AcrB transmembrane domain"/>
    <property type="match status" value="2"/>
</dbReference>
<dbReference type="GO" id="GO:0042910">
    <property type="term" value="F:xenobiotic transmembrane transporter activity"/>
    <property type="evidence" value="ECO:0007669"/>
    <property type="project" value="TreeGrafter"/>
</dbReference>
<keyword evidence="3" id="KW-0813">Transport</keyword>
<dbReference type="Gene3D" id="3.30.70.1320">
    <property type="entry name" value="Multidrug efflux transporter AcrB pore domain like"/>
    <property type="match status" value="1"/>
</dbReference>
<dbReference type="RefSeq" id="WP_034524316.1">
    <property type="nucleotide sequence ID" value="NZ_ARYZ02000077.1"/>
</dbReference>
<keyword evidence="4" id="KW-1003">Cell membrane</keyword>
<dbReference type="OrthoDB" id="9758757at2"/>
<comment type="subcellular location">
    <subcellularLocation>
        <location evidence="1">Cell membrane</location>
        <topology evidence="1">Multi-pass membrane protein</topology>
    </subcellularLocation>
</comment>
<dbReference type="NCBIfam" id="TIGR00914">
    <property type="entry name" value="2A0601"/>
    <property type="match status" value="1"/>
</dbReference>
<keyword evidence="5 8" id="KW-0812">Transmembrane</keyword>
<feature type="transmembrane region" description="Helical" evidence="8">
    <location>
        <begin position="364"/>
        <end position="384"/>
    </location>
</feature>
<evidence type="ECO:0000256" key="8">
    <source>
        <dbReference type="SAM" id="Phobius"/>
    </source>
</evidence>
<dbReference type="EMBL" id="CP022426">
    <property type="protein sequence ID" value="ATP08138.1"/>
    <property type="molecule type" value="Genomic_DNA"/>
</dbReference>
<evidence type="ECO:0000256" key="2">
    <source>
        <dbReference type="ARBA" id="ARBA00010942"/>
    </source>
</evidence>
<organism evidence="9 10">
    <name type="scientific">Aeromonas salmonicida subsp. pectinolytica 34mel</name>
    <dbReference type="NCBI Taxonomy" id="1324960"/>
    <lineage>
        <taxon>Bacteria</taxon>
        <taxon>Pseudomonadati</taxon>
        <taxon>Pseudomonadota</taxon>
        <taxon>Gammaproteobacteria</taxon>
        <taxon>Aeromonadales</taxon>
        <taxon>Aeromonadaceae</taxon>
        <taxon>Aeromonas</taxon>
    </lineage>
</organism>
<dbReference type="GO" id="GO:0008324">
    <property type="term" value="F:monoatomic cation transmembrane transporter activity"/>
    <property type="evidence" value="ECO:0007669"/>
    <property type="project" value="InterPro"/>
</dbReference>
<feature type="transmembrane region" description="Helical" evidence="8">
    <location>
        <begin position="431"/>
        <end position="457"/>
    </location>
</feature>
<dbReference type="PANTHER" id="PTHR32063">
    <property type="match status" value="1"/>
</dbReference>
<feature type="transmembrane region" description="Helical" evidence="8">
    <location>
        <begin position="865"/>
        <end position="884"/>
    </location>
</feature>
<evidence type="ECO:0000256" key="1">
    <source>
        <dbReference type="ARBA" id="ARBA00004651"/>
    </source>
</evidence>
<keyword evidence="7 8" id="KW-0472">Membrane</keyword>
<dbReference type="InterPro" id="IPR004763">
    <property type="entry name" value="CusA-like"/>
</dbReference>
<evidence type="ECO:0000313" key="10">
    <source>
        <dbReference type="Proteomes" id="UP000222916"/>
    </source>
</evidence>
<dbReference type="Gene3D" id="3.30.2090.10">
    <property type="entry name" value="Multidrug efflux transporter AcrB TolC docking domain, DN and DC subdomains"/>
    <property type="match status" value="2"/>
</dbReference>
<dbReference type="AlphaFoldDB" id="A0A2D1QCL2"/>
<keyword evidence="6 8" id="KW-1133">Transmembrane helix</keyword>
<dbReference type="SUPFAM" id="SSF82866">
    <property type="entry name" value="Multidrug efflux transporter AcrB transmembrane domain"/>
    <property type="match status" value="2"/>
</dbReference>
<dbReference type="SUPFAM" id="SSF82693">
    <property type="entry name" value="Multidrug efflux transporter AcrB pore domain, PN1, PN2, PC1 and PC2 subdomains"/>
    <property type="match status" value="2"/>
</dbReference>
<feature type="transmembrane region" description="Helical" evidence="8">
    <location>
        <begin position="975"/>
        <end position="990"/>
    </location>
</feature>
<gene>
    <name evidence="9" type="primary">cusA2</name>
    <name evidence="9" type="ORF">Asalp_09100</name>
</gene>
<dbReference type="InterPro" id="IPR001036">
    <property type="entry name" value="Acrflvin-R"/>
</dbReference>
<dbReference type="Gene3D" id="3.30.70.1440">
    <property type="entry name" value="Multidrug efflux transporter AcrB pore domain"/>
    <property type="match status" value="1"/>
</dbReference>
<name>A0A2D1QCL2_AERSA</name>
<accession>A0A2D1QCL2</accession>
<evidence type="ECO:0000256" key="3">
    <source>
        <dbReference type="ARBA" id="ARBA00022448"/>
    </source>
</evidence>
<feature type="transmembrane region" description="Helical" evidence="8">
    <location>
        <begin position="477"/>
        <end position="498"/>
    </location>
</feature>
<dbReference type="PRINTS" id="PR00702">
    <property type="entry name" value="ACRIFLAVINRP"/>
</dbReference>
<evidence type="ECO:0000313" key="9">
    <source>
        <dbReference type="EMBL" id="ATP08138.1"/>
    </source>
</evidence>
<proteinExistence type="inferred from homology"/>
<feature type="transmembrane region" description="Helical" evidence="8">
    <location>
        <begin position="915"/>
        <end position="941"/>
    </location>
</feature>
<feature type="transmembrane region" description="Helical" evidence="8">
    <location>
        <begin position="891"/>
        <end position="909"/>
    </location>
</feature>
<dbReference type="Gene3D" id="3.30.70.1430">
    <property type="entry name" value="Multidrug efflux transporter AcrB pore domain"/>
    <property type="match status" value="2"/>
</dbReference>
<dbReference type="PANTHER" id="PTHR32063:SF19">
    <property type="entry name" value="CATION EFFLUX SYSTEM PROTEIN CUSA"/>
    <property type="match status" value="1"/>
</dbReference>
<dbReference type="GO" id="GO:0005886">
    <property type="term" value="C:plasma membrane"/>
    <property type="evidence" value="ECO:0007669"/>
    <property type="project" value="UniProtKB-SubCell"/>
</dbReference>
<feature type="transmembrane region" description="Helical" evidence="8">
    <location>
        <begin position="390"/>
        <end position="411"/>
    </location>
</feature>
<feature type="transmembrane region" description="Helical" evidence="8">
    <location>
        <begin position="1002"/>
        <end position="1028"/>
    </location>
</feature>
<dbReference type="InterPro" id="IPR027463">
    <property type="entry name" value="AcrB_DN_DC_subdom"/>
</dbReference>
<evidence type="ECO:0000256" key="7">
    <source>
        <dbReference type="ARBA" id="ARBA00023136"/>
    </source>
</evidence>
<dbReference type="SUPFAM" id="SSF82714">
    <property type="entry name" value="Multidrug efflux transporter AcrB TolC docking domain, DN and DC subdomains"/>
    <property type="match status" value="2"/>
</dbReference>
<evidence type="ECO:0000256" key="6">
    <source>
        <dbReference type="ARBA" id="ARBA00022989"/>
    </source>
</evidence>
<protein>
    <submittedName>
        <fullName evidence="9">HAE1 family transport protein (Probable substrate copper)</fullName>
    </submittedName>
</protein>
<evidence type="ECO:0000256" key="5">
    <source>
        <dbReference type="ARBA" id="ARBA00022692"/>
    </source>
</evidence>
<reference evidence="10" key="1">
    <citation type="journal article" date="2018" name="BMC Genomics">
        <title>The complete and fully assembled genome sequence of Aeromonas salmonicida subsp. pectinolytica and its comparative analysis with other Aeromonas species: investigation of the mobilome in environmental and pathogenic strains.</title>
        <authorList>
            <person name="Pfeiffer F."/>
            <person name="Zamora-Lagos M.A."/>
            <person name="Blettinger M."/>
            <person name="Yeroslaviz A."/>
            <person name="Dahl A."/>
            <person name="Gruber S."/>
            <person name="Habermann B.H."/>
        </authorList>
    </citation>
    <scope>NUCLEOTIDE SEQUENCE [LARGE SCALE GENOMIC DNA]</scope>
    <source>
        <strain evidence="10">34mel</strain>
    </source>
</reference>
<evidence type="ECO:0000256" key="4">
    <source>
        <dbReference type="ARBA" id="ARBA00022475"/>
    </source>
</evidence>